<feature type="compositionally biased region" description="Polar residues" evidence="1">
    <location>
        <begin position="482"/>
        <end position="499"/>
    </location>
</feature>
<feature type="compositionally biased region" description="Polar residues" evidence="1">
    <location>
        <begin position="323"/>
        <end position="335"/>
    </location>
</feature>
<keyword evidence="3" id="KW-1185">Reference proteome</keyword>
<reference evidence="2" key="1">
    <citation type="submission" date="2022-07" db="EMBL/GenBank/DDBJ databases">
        <title>The genome of Lyophyllum shimeji provides insight into the initial evolution of ectomycorrhizal fungal genome.</title>
        <authorList>
            <person name="Kobayashi Y."/>
            <person name="Shibata T."/>
            <person name="Hirakawa H."/>
            <person name="Shigenobu S."/>
            <person name="Nishiyama T."/>
            <person name="Yamada A."/>
            <person name="Hasebe M."/>
            <person name="Kawaguchi M."/>
        </authorList>
    </citation>
    <scope>NUCLEOTIDE SEQUENCE</scope>
    <source>
        <strain evidence="2">AT787</strain>
    </source>
</reference>
<feature type="compositionally biased region" description="Polar residues" evidence="1">
    <location>
        <begin position="103"/>
        <end position="113"/>
    </location>
</feature>
<feature type="region of interest" description="Disordered" evidence="1">
    <location>
        <begin position="470"/>
        <end position="551"/>
    </location>
</feature>
<feature type="compositionally biased region" description="Polar residues" evidence="1">
    <location>
        <begin position="140"/>
        <end position="157"/>
    </location>
</feature>
<evidence type="ECO:0000313" key="3">
    <source>
        <dbReference type="Proteomes" id="UP001063166"/>
    </source>
</evidence>
<feature type="compositionally biased region" description="Polar residues" evidence="1">
    <location>
        <begin position="199"/>
        <end position="225"/>
    </location>
</feature>
<feature type="compositionally biased region" description="Low complexity" evidence="1">
    <location>
        <begin position="121"/>
        <end position="139"/>
    </location>
</feature>
<name>A0A9P3UQ09_LYOSH</name>
<accession>A0A9P3UQ09</accession>
<evidence type="ECO:0000256" key="1">
    <source>
        <dbReference type="SAM" id="MobiDB-lite"/>
    </source>
</evidence>
<feature type="region of interest" description="Disordered" evidence="1">
    <location>
        <begin position="321"/>
        <end position="342"/>
    </location>
</feature>
<feature type="region of interest" description="Disordered" evidence="1">
    <location>
        <begin position="649"/>
        <end position="671"/>
    </location>
</feature>
<protein>
    <submittedName>
        <fullName evidence="2">Uncharacterized protein</fullName>
    </submittedName>
</protein>
<gene>
    <name evidence="2" type="ORF">LshimejAT787_1302900</name>
</gene>
<dbReference type="Proteomes" id="UP001063166">
    <property type="component" value="Unassembled WGS sequence"/>
</dbReference>
<evidence type="ECO:0000313" key="2">
    <source>
        <dbReference type="EMBL" id="GLB43389.1"/>
    </source>
</evidence>
<proteinExistence type="predicted"/>
<comment type="caution">
    <text evidence="2">The sequence shown here is derived from an EMBL/GenBank/DDBJ whole genome shotgun (WGS) entry which is preliminary data.</text>
</comment>
<organism evidence="2 3">
    <name type="scientific">Lyophyllum shimeji</name>
    <name type="common">Hon-shimeji</name>
    <name type="synonym">Tricholoma shimeji</name>
    <dbReference type="NCBI Taxonomy" id="47721"/>
    <lineage>
        <taxon>Eukaryota</taxon>
        <taxon>Fungi</taxon>
        <taxon>Dikarya</taxon>
        <taxon>Basidiomycota</taxon>
        <taxon>Agaricomycotina</taxon>
        <taxon>Agaricomycetes</taxon>
        <taxon>Agaricomycetidae</taxon>
        <taxon>Agaricales</taxon>
        <taxon>Tricholomatineae</taxon>
        <taxon>Lyophyllaceae</taxon>
        <taxon>Lyophyllum</taxon>
    </lineage>
</organism>
<sequence length="671" mass="73545">MLKRSRHSDSIGSRGSPRILDEDTRQISKKLKLHEEVPVLSLDQAYDLRTPHPTLLSEAQIFRLESSRGRSLPKDHEFSPVPPAPARAFSDTTSRPQKDRNETSQPLHRTSSRNLKENIVPLPSRSSSKSGTRPSRISSGRGTATSFARSARSQSKGTSKDMPLASPFTSQPGSPDLPTARLPTQRAPGTTKSKRTLSDTHFNPNLPSHRILSQPQAQSTTNSPVRQPDQDDSFKARRPSAPSATTQRPDFASWFIEPLTKTNLEDNRFLTPSIFDLSGTSSRGPSIDFNRPPSQLSYISTYDEAIFADALGISTPFMAKPQRSGSATFPDSPNSSDEEEVHRTLGNRVLRPSIMRNPLHLTLGSDMLGSWMSDSLISPPTLSEKGAYTRHSLHKDVDMQSSDHLVVADDDSLGLGSGLKISRSSGSKAFGEEEVPATLQELFDCLDSSLGAAQSRPPISRTRSLDVEIERSQEDHPLRSPAQISPSQLRHSSTNTAQTKRGGRDRRGTIRASDFAVLQGTTTSVFGGGGPRRTRSGTIVQGPSHPRRERSGTILARPPVSLTPSTVPVRPSDDGDVDMLDIREEAGHKEVGDVPMSTDESDDELLLKEAWSEEAWVVASPQSPQLPRRSARKVKGICDWRKRRRLGKGLGSWGMAEHDEDDGTDDPLLLK</sequence>
<feature type="compositionally biased region" description="Basic and acidic residues" evidence="1">
    <location>
        <begin position="67"/>
        <end position="78"/>
    </location>
</feature>
<dbReference type="AlphaFoldDB" id="A0A9P3UQ09"/>
<feature type="region of interest" description="Disordered" evidence="1">
    <location>
        <begin position="1"/>
        <end position="23"/>
    </location>
</feature>
<dbReference type="EMBL" id="BRPK01000013">
    <property type="protein sequence ID" value="GLB43389.1"/>
    <property type="molecule type" value="Genomic_DNA"/>
</dbReference>
<dbReference type="OrthoDB" id="3055857at2759"/>
<feature type="region of interest" description="Disordered" evidence="1">
    <location>
        <begin position="67"/>
        <end position="249"/>
    </location>
</feature>